<evidence type="ECO:0000313" key="2">
    <source>
        <dbReference type="Proteomes" id="UP000807025"/>
    </source>
</evidence>
<accession>A0A9P6DEP9</accession>
<sequence>MNVQSGEINGRAYSESPHVHWQMNCCPKALVVSLINEAGKHKFVSKSFARHGVSSQSMQSSSVGTDLMIGTSEDRSGAQRVEFRSHLGNREDKKQGLSSCTSIKEALTEKWTLESAAIFCSTCMNASEQVRGGDDSLVSPSGIKDENLNMTESVFCTCRELGFQMSLPELNIPMKMITLQAIILLIKADDFLPGSDPRIPSLNGQ</sequence>
<gene>
    <name evidence="1" type="ORF">BDN71DRAFT_1432492</name>
</gene>
<dbReference type="AlphaFoldDB" id="A0A9P6DEP9"/>
<reference evidence="1" key="1">
    <citation type="submission" date="2020-11" db="EMBL/GenBank/DDBJ databases">
        <authorList>
            <consortium name="DOE Joint Genome Institute"/>
            <person name="Ahrendt S."/>
            <person name="Riley R."/>
            <person name="Andreopoulos W."/>
            <person name="Labutti K."/>
            <person name="Pangilinan J."/>
            <person name="Ruiz-Duenas F.J."/>
            <person name="Barrasa J.M."/>
            <person name="Sanchez-Garcia M."/>
            <person name="Camarero S."/>
            <person name="Miyauchi S."/>
            <person name="Serrano A."/>
            <person name="Linde D."/>
            <person name="Babiker R."/>
            <person name="Drula E."/>
            <person name="Ayuso-Fernandez I."/>
            <person name="Pacheco R."/>
            <person name="Padilla G."/>
            <person name="Ferreira P."/>
            <person name="Barriuso J."/>
            <person name="Kellner H."/>
            <person name="Castanera R."/>
            <person name="Alfaro M."/>
            <person name="Ramirez L."/>
            <person name="Pisabarro A.G."/>
            <person name="Kuo A."/>
            <person name="Tritt A."/>
            <person name="Lipzen A."/>
            <person name="He G."/>
            <person name="Yan M."/>
            <person name="Ng V."/>
            <person name="Cullen D."/>
            <person name="Martin F."/>
            <person name="Rosso M.-N."/>
            <person name="Henrissat B."/>
            <person name="Hibbett D."/>
            <person name="Martinez A.T."/>
            <person name="Grigoriev I.V."/>
        </authorList>
    </citation>
    <scope>NUCLEOTIDE SEQUENCE</scope>
    <source>
        <strain evidence="1">ATCC 90797</strain>
    </source>
</reference>
<dbReference type="EMBL" id="MU154585">
    <property type="protein sequence ID" value="KAF9493478.1"/>
    <property type="molecule type" value="Genomic_DNA"/>
</dbReference>
<protein>
    <submittedName>
        <fullName evidence="1">Uncharacterized protein</fullName>
    </submittedName>
</protein>
<dbReference type="Proteomes" id="UP000807025">
    <property type="component" value="Unassembled WGS sequence"/>
</dbReference>
<name>A0A9P6DEP9_PLEER</name>
<keyword evidence="2" id="KW-1185">Reference proteome</keyword>
<organism evidence="1 2">
    <name type="scientific">Pleurotus eryngii</name>
    <name type="common">Boletus of the steppes</name>
    <dbReference type="NCBI Taxonomy" id="5323"/>
    <lineage>
        <taxon>Eukaryota</taxon>
        <taxon>Fungi</taxon>
        <taxon>Dikarya</taxon>
        <taxon>Basidiomycota</taxon>
        <taxon>Agaricomycotina</taxon>
        <taxon>Agaricomycetes</taxon>
        <taxon>Agaricomycetidae</taxon>
        <taxon>Agaricales</taxon>
        <taxon>Pleurotineae</taxon>
        <taxon>Pleurotaceae</taxon>
        <taxon>Pleurotus</taxon>
    </lineage>
</organism>
<comment type="caution">
    <text evidence="1">The sequence shown here is derived from an EMBL/GenBank/DDBJ whole genome shotgun (WGS) entry which is preliminary data.</text>
</comment>
<evidence type="ECO:0000313" key="1">
    <source>
        <dbReference type="EMBL" id="KAF9493478.1"/>
    </source>
</evidence>
<proteinExistence type="predicted"/>